<dbReference type="AlphaFoldDB" id="A0A4Q2B0P1"/>
<accession>A0A4Q2B0P1</accession>
<evidence type="ECO:0000313" key="3">
    <source>
        <dbReference type="Proteomes" id="UP000289316"/>
    </source>
</evidence>
<sequence length="81" mass="9658">MSKYYVIKLYYPSYPKNQTYGYLKQGQFGVYRYTSDYWKAAKFKSREKAQEYMNKQGPYKVPHEICKVTIETVAKGGKDKF</sequence>
<dbReference type="EMBL" id="QZFR01000005">
    <property type="protein sequence ID" value="RXV75337.1"/>
    <property type="molecule type" value="Genomic_DNA"/>
</dbReference>
<dbReference type="EMBL" id="SRYK01000004">
    <property type="protein sequence ID" value="TGY56912.1"/>
    <property type="molecule type" value="Genomic_DNA"/>
</dbReference>
<dbReference type="Proteomes" id="UP000306855">
    <property type="component" value="Unassembled WGS sequence"/>
</dbReference>
<dbReference type="Proteomes" id="UP000289316">
    <property type="component" value="Unassembled WGS sequence"/>
</dbReference>
<reference evidence="2 4" key="2">
    <citation type="submission" date="2019-04" db="EMBL/GenBank/DDBJ databases">
        <title>Microbes associate with the intestines of laboratory mice.</title>
        <authorList>
            <person name="Navarre W."/>
            <person name="Wong E."/>
            <person name="Huang K."/>
            <person name="Tropini C."/>
            <person name="Ng K."/>
            <person name="Yu B."/>
        </authorList>
    </citation>
    <scope>NUCLEOTIDE SEQUENCE [LARGE SCALE GENOMIC DNA]</scope>
    <source>
        <strain evidence="2 4">NM26_J9</strain>
    </source>
</reference>
<evidence type="ECO:0000313" key="4">
    <source>
        <dbReference type="Proteomes" id="UP000306855"/>
    </source>
</evidence>
<evidence type="ECO:0000313" key="2">
    <source>
        <dbReference type="EMBL" id="TGY56912.1"/>
    </source>
</evidence>
<protein>
    <submittedName>
        <fullName evidence="1">Uncharacterized protein</fullName>
    </submittedName>
</protein>
<organism evidence="1 3">
    <name type="scientific">Ligilactobacillus murinus</name>
    <dbReference type="NCBI Taxonomy" id="1622"/>
    <lineage>
        <taxon>Bacteria</taxon>
        <taxon>Bacillati</taxon>
        <taxon>Bacillota</taxon>
        <taxon>Bacilli</taxon>
        <taxon>Lactobacillales</taxon>
        <taxon>Lactobacillaceae</taxon>
        <taxon>Ligilactobacillus</taxon>
    </lineage>
</organism>
<gene>
    <name evidence="1" type="ORF">D6C19_01445</name>
    <name evidence="2" type="ORF">E5340_01555</name>
</gene>
<evidence type="ECO:0000313" key="1">
    <source>
        <dbReference type="EMBL" id="RXV75337.1"/>
    </source>
</evidence>
<dbReference type="RefSeq" id="WP_089135145.1">
    <property type="nucleotide sequence ID" value="NZ_BDFM01000050.1"/>
</dbReference>
<name>A0A4Q2B0P1_9LACO</name>
<comment type="caution">
    <text evidence="1">The sequence shown here is derived from an EMBL/GenBank/DDBJ whole genome shotgun (WGS) entry which is preliminary data.</text>
</comment>
<proteinExistence type="predicted"/>
<reference evidence="1 3" key="1">
    <citation type="submission" date="2018-09" db="EMBL/GenBank/DDBJ databases">
        <title>Murine metabolic-syndrome-specific gut microbial biobank.</title>
        <authorList>
            <person name="Liu C."/>
        </authorList>
    </citation>
    <scope>NUCLEOTIDE SEQUENCE [LARGE SCALE GENOMIC DNA]</scope>
    <source>
        <strain evidence="1 3">C-30</strain>
    </source>
</reference>